<evidence type="ECO:0000313" key="2">
    <source>
        <dbReference type="EMBL" id="KAK2606620.1"/>
    </source>
</evidence>
<name>A0AAD9SEW2_PHOAM</name>
<feature type="signal peptide" evidence="1">
    <location>
        <begin position="1"/>
        <end position="19"/>
    </location>
</feature>
<dbReference type="Proteomes" id="UP001265746">
    <property type="component" value="Unassembled WGS sequence"/>
</dbReference>
<keyword evidence="1" id="KW-0732">Signal</keyword>
<protein>
    <submittedName>
        <fullName evidence="2">Uncharacterized protein</fullName>
    </submittedName>
</protein>
<comment type="caution">
    <text evidence="2">The sequence shown here is derived from an EMBL/GenBank/DDBJ whole genome shotgun (WGS) entry which is preliminary data.</text>
</comment>
<sequence>MKTTAVFAAALACASSALAQNEQYYNLVASAPGETFDGEALEPLGRHWHIGIQANSSCGDATPAVALIDEAIAVYNDGTSHQQYAYVDISGAADGLLALTPAGTPGGAPKGPFALMGAEQDQIYLYYNGADAADSQWLACPGEADGEFWVYPEQAYAKSVGKDQCTVFRVNAQQVEHPTESCIFY</sequence>
<gene>
    <name evidence="2" type="ORF">N8I77_005355</name>
</gene>
<evidence type="ECO:0000256" key="1">
    <source>
        <dbReference type="SAM" id="SignalP"/>
    </source>
</evidence>
<organism evidence="2 3">
    <name type="scientific">Phomopsis amygdali</name>
    <name type="common">Fusicoccum amygdali</name>
    <dbReference type="NCBI Taxonomy" id="1214568"/>
    <lineage>
        <taxon>Eukaryota</taxon>
        <taxon>Fungi</taxon>
        <taxon>Dikarya</taxon>
        <taxon>Ascomycota</taxon>
        <taxon>Pezizomycotina</taxon>
        <taxon>Sordariomycetes</taxon>
        <taxon>Sordariomycetidae</taxon>
        <taxon>Diaporthales</taxon>
        <taxon>Diaporthaceae</taxon>
        <taxon>Diaporthe</taxon>
    </lineage>
</organism>
<reference evidence="2" key="1">
    <citation type="submission" date="2023-06" db="EMBL/GenBank/DDBJ databases">
        <authorList>
            <person name="Noh H."/>
        </authorList>
    </citation>
    <scope>NUCLEOTIDE SEQUENCE</scope>
    <source>
        <strain evidence="2">DUCC20226</strain>
    </source>
</reference>
<dbReference type="AlphaFoldDB" id="A0AAD9SEW2"/>
<evidence type="ECO:0000313" key="3">
    <source>
        <dbReference type="Proteomes" id="UP001265746"/>
    </source>
</evidence>
<proteinExistence type="predicted"/>
<accession>A0AAD9SEW2</accession>
<feature type="chain" id="PRO_5042129746" evidence="1">
    <location>
        <begin position="20"/>
        <end position="185"/>
    </location>
</feature>
<dbReference type="EMBL" id="JAUJFL010000003">
    <property type="protein sequence ID" value="KAK2606620.1"/>
    <property type="molecule type" value="Genomic_DNA"/>
</dbReference>
<keyword evidence="3" id="KW-1185">Reference proteome</keyword>